<evidence type="ECO:0000313" key="3">
    <source>
        <dbReference type="Proteomes" id="UP000636918"/>
    </source>
</evidence>
<reference evidence="2 3" key="1">
    <citation type="submission" date="2021-01" db="EMBL/GenBank/DDBJ databases">
        <title>Genome seq and assembly of Nocardiodes sp. G10.</title>
        <authorList>
            <person name="Chhetri G."/>
        </authorList>
    </citation>
    <scope>NUCLEOTIDE SEQUENCE [LARGE SCALE GENOMIC DNA]</scope>
    <source>
        <strain evidence="2 3">G10</strain>
    </source>
</reference>
<keyword evidence="1" id="KW-0732">Signal</keyword>
<feature type="signal peptide" evidence="1">
    <location>
        <begin position="1"/>
        <end position="19"/>
    </location>
</feature>
<keyword evidence="3" id="KW-1185">Reference proteome</keyword>
<protein>
    <submittedName>
        <fullName evidence="2">Uncharacterized protein</fullName>
    </submittedName>
</protein>
<gene>
    <name evidence="2" type="ORF">JI751_19955</name>
</gene>
<comment type="caution">
    <text evidence="2">The sequence shown here is derived from an EMBL/GenBank/DDBJ whole genome shotgun (WGS) entry which is preliminary data.</text>
</comment>
<dbReference type="InterPro" id="IPR045690">
    <property type="entry name" value="DUF6055"/>
</dbReference>
<proteinExistence type="predicted"/>
<dbReference type="RefSeq" id="WP_201940536.1">
    <property type="nucleotide sequence ID" value="NZ_JAERSG010000008.1"/>
</dbReference>
<dbReference type="Proteomes" id="UP000636918">
    <property type="component" value="Unassembled WGS sequence"/>
</dbReference>
<dbReference type="NCBIfam" id="NF045524">
    <property type="entry name" value="MXAN_6640_HExxH"/>
    <property type="match status" value="1"/>
</dbReference>
<name>A0ABS1LDZ5_9ACTN</name>
<dbReference type="Pfam" id="PF19527">
    <property type="entry name" value="DUF6055"/>
    <property type="match status" value="1"/>
</dbReference>
<dbReference type="EMBL" id="JAERSG010000008">
    <property type="protein sequence ID" value="MBL0749904.1"/>
    <property type="molecule type" value="Genomic_DNA"/>
</dbReference>
<evidence type="ECO:0000313" key="2">
    <source>
        <dbReference type="EMBL" id="MBL0749904.1"/>
    </source>
</evidence>
<organism evidence="2 3">
    <name type="scientific">Nocardioides baculatus</name>
    <dbReference type="NCBI Taxonomy" id="2801337"/>
    <lineage>
        <taxon>Bacteria</taxon>
        <taxon>Bacillati</taxon>
        <taxon>Actinomycetota</taxon>
        <taxon>Actinomycetes</taxon>
        <taxon>Propionibacteriales</taxon>
        <taxon>Nocardioidaceae</taxon>
        <taxon>Nocardioides</taxon>
    </lineage>
</organism>
<feature type="chain" id="PRO_5046463465" evidence="1">
    <location>
        <begin position="20"/>
        <end position="513"/>
    </location>
</feature>
<sequence>MRRIVTTAVAVALMGGALAAPAVATDDSRPGRPEAGSAQAWTVPGEQTARGALATARRVARGNALPRDPDMTMALRDLWRRKSELRGNDRQAAGALLARPSDGAADPEKFGYTVPEAAPVCNTRLCVHYVATGTDAPPTPEWPGQSLAVVDSVWTTIVDQLGYRAPLTDGVRGGSPLFDVYLKDLGNGLYGYCVPEKRVKKRTASGYCVLDNDFRVEQFPDATPEQNLLVTAGHEFFHAVQFAYDYGEDPWMAESTATWMEERIATDVNDNRQYLGESQLYAPYVPLDTFSNSRSFQYGNWVFWEYLSTKYGIDIVQKAWQQAGSLKKDGGKYSITALQKILKRKGGLKKVYASFVAGNLTPAVNYPEGADYPYPKLVNGKRLSKHKGTKRFSRSVNHLASASYLYVPGRGLSGRKWKLSVAVDGPAKRTSPSAVVVVHLRGGERQVRMVRLNHAGNGRTRVAFDRRKVAAVSVSLVNGSTRFSCGRGTLLACQGRAIDDKLRFSVTGRVTKK</sequence>
<accession>A0ABS1LDZ5</accession>
<evidence type="ECO:0000256" key="1">
    <source>
        <dbReference type="SAM" id="SignalP"/>
    </source>
</evidence>